<sequence length="127" mass="15295">MPFYRVKCVKDSTRNDSELWTRADFQVWYFDGEQRRLAPDQGRDWAVSRDVFDRFRSRTYNRTSPPPPPPPPPAPPRRGCARLNPLLHLRCVRVKKKRFSRRFRRLASFFYVPETSWLCSYWRSVAL</sequence>
<evidence type="ECO:0000313" key="3">
    <source>
        <dbReference type="Proteomes" id="UP000887013"/>
    </source>
</evidence>
<feature type="region of interest" description="Disordered" evidence="1">
    <location>
        <begin position="56"/>
        <end position="79"/>
    </location>
</feature>
<protein>
    <submittedName>
        <fullName evidence="2">Uncharacterized protein</fullName>
    </submittedName>
</protein>
<organism evidence="2 3">
    <name type="scientific">Nephila pilipes</name>
    <name type="common">Giant wood spider</name>
    <name type="synonym">Nephila maculata</name>
    <dbReference type="NCBI Taxonomy" id="299642"/>
    <lineage>
        <taxon>Eukaryota</taxon>
        <taxon>Metazoa</taxon>
        <taxon>Ecdysozoa</taxon>
        <taxon>Arthropoda</taxon>
        <taxon>Chelicerata</taxon>
        <taxon>Arachnida</taxon>
        <taxon>Araneae</taxon>
        <taxon>Araneomorphae</taxon>
        <taxon>Entelegynae</taxon>
        <taxon>Araneoidea</taxon>
        <taxon>Nephilidae</taxon>
        <taxon>Nephila</taxon>
    </lineage>
</organism>
<accession>A0A8X6J7Y9</accession>
<dbReference type="AlphaFoldDB" id="A0A8X6J7Y9"/>
<feature type="compositionally biased region" description="Pro residues" evidence="1">
    <location>
        <begin position="64"/>
        <end position="76"/>
    </location>
</feature>
<name>A0A8X6J7Y9_NEPPI</name>
<dbReference type="Proteomes" id="UP000887013">
    <property type="component" value="Unassembled WGS sequence"/>
</dbReference>
<evidence type="ECO:0000256" key="1">
    <source>
        <dbReference type="SAM" id="MobiDB-lite"/>
    </source>
</evidence>
<dbReference type="EMBL" id="BMAW01044393">
    <property type="protein sequence ID" value="GFS44326.1"/>
    <property type="molecule type" value="Genomic_DNA"/>
</dbReference>
<reference evidence="2" key="1">
    <citation type="submission" date="2020-08" db="EMBL/GenBank/DDBJ databases">
        <title>Multicomponent nature underlies the extraordinary mechanical properties of spider dragline silk.</title>
        <authorList>
            <person name="Kono N."/>
            <person name="Nakamura H."/>
            <person name="Mori M."/>
            <person name="Yoshida Y."/>
            <person name="Ohtoshi R."/>
            <person name="Malay A.D."/>
            <person name="Moran D.A.P."/>
            <person name="Tomita M."/>
            <person name="Numata K."/>
            <person name="Arakawa K."/>
        </authorList>
    </citation>
    <scope>NUCLEOTIDE SEQUENCE</scope>
</reference>
<gene>
    <name evidence="2" type="ORF">NPIL_292051</name>
</gene>
<keyword evidence="3" id="KW-1185">Reference proteome</keyword>
<proteinExistence type="predicted"/>
<evidence type="ECO:0000313" key="2">
    <source>
        <dbReference type="EMBL" id="GFS44326.1"/>
    </source>
</evidence>
<comment type="caution">
    <text evidence="2">The sequence shown here is derived from an EMBL/GenBank/DDBJ whole genome shotgun (WGS) entry which is preliminary data.</text>
</comment>